<accession>A0AAV7FCH9</accession>
<gene>
    <name evidence="1" type="ORF">H6P81_002260</name>
</gene>
<dbReference type="AlphaFoldDB" id="A0AAV7FCH9"/>
<sequence length="123" mass="13635">MSSRAETFGSRCNAQWDWGWGEGGEREREERGEEKRTDRYMDVAFHGFGGISSLLGALQWLRLHLFVNVISGSDLVNGVIKETETSPGSGLRFLVQCRGRCIRPDAVAVSGDYGRTFASDTES</sequence>
<comment type="caution">
    <text evidence="1">The sequence shown here is derived from an EMBL/GenBank/DDBJ whole genome shotgun (WGS) entry which is preliminary data.</text>
</comment>
<organism evidence="1 2">
    <name type="scientific">Aristolochia fimbriata</name>
    <name type="common">White veined hardy Dutchman's pipe vine</name>
    <dbReference type="NCBI Taxonomy" id="158543"/>
    <lineage>
        <taxon>Eukaryota</taxon>
        <taxon>Viridiplantae</taxon>
        <taxon>Streptophyta</taxon>
        <taxon>Embryophyta</taxon>
        <taxon>Tracheophyta</taxon>
        <taxon>Spermatophyta</taxon>
        <taxon>Magnoliopsida</taxon>
        <taxon>Magnoliidae</taxon>
        <taxon>Piperales</taxon>
        <taxon>Aristolochiaceae</taxon>
        <taxon>Aristolochia</taxon>
    </lineage>
</organism>
<dbReference type="Proteomes" id="UP000825729">
    <property type="component" value="Unassembled WGS sequence"/>
</dbReference>
<name>A0AAV7FCH9_ARIFI</name>
<evidence type="ECO:0000313" key="1">
    <source>
        <dbReference type="EMBL" id="KAG9457752.1"/>
    </source>
</evidence>
<reference evidence="1 2" key="1">
    <citation type="submission" date="2021-07" db="EMBL/GenBank/DDBJ databases">
        <title>The Aristolochia fimbriata genome: insights into angiosperm evolution, floral development and chemical biosynthesis.</title>
        <authorList>
            <person name="Jiao Y."/>
        </authorList>
    </citation>
    <scope>NUCLEOTIDE SEQUENCE [LARGE SCALE GENOMIC DNA]</scope>
    <source>
        <strain evidence="1">IBCAS-2021</strain>
        <tissue evidence="1">Leaf</tissue>
    </source>
</reference>
<proteinExistence type="predicted"/>
<keyword evidence="2" id="KW-1185">Reference proteome</keyword>
<evidence type="ECO:0000313" key="2">
    <source>
        <dbReference type="Proteomes" id="UP000825729"/>
    </source>
</evidence>
<protein>
    <submittedName>
        <fullName evidence="1">Uncharacterized protein</fullName>
    </submittedName>
</protein>
<dbReference type="EMBL" id="JAINDJ010000002">
    <property type="protein sequence ID" value="KAG9457752.1"/>
    <property type="molecule type" value="Genomic_DNA"/>
</dbReference>